<dbReference type="SUPFAM" id="SSF55073">
    <property type="entry name" value="Nucleotide cyclase"/>
    <property type="match status" value="1"/>
</dbReference>
<evidence type="ECO:0000256" key="1">
    <source>
        <dbReference type="ARBA" id="ARBA00012528"/>
    </source>
</evidence>
<dbReference type="EC" id="2.7.7.65" evidence="1"/>
<feature type="region of interest" description="Disordered" evidence="2">
    <location>
        <begin position="1"/>
        <end position="36"/>
    </location>
</feature>
<keyword evidence="5" id="KW-1185">Reference proteome</keyword>
<evidence type="ECO:0000256" key="2">
    <source>
        <dbReference type="SAM" id="MobiDB-lite"/>
    </source>
</evidence>
<dbReference type="GO" id="GO:0043709">
    <property type="term" value="P:cell adhesion involved in single-species biofilm formation"/>
    <property type="evidence" value="ECO:0007669"/>
    <property type="project" value="TreeGrafter"/>
</dbReference>
<gene>
    <name evidence="4" type="primary">cph2_4</name>
    <name evidence="4" type="ORF">PPN31114_01283</name>
</gene>
<dbReference type="FunFam" id="3.30.70.270:FF:000001">
    <property type="entry name" value="Diguanylate cyclase domain protein"/>
    <property type="match status" value="1"/>
</dbReference>
<protein>
    <recommendedName>
        <fullName evidence="1">diguanylate cyclase</fullName>
        <ecNumber evidence="1">2.7.7.65</ecNumber>
    </recommendedName>
</protein>
<dbReference type="NCBIfam" id="TIGR00254">
    <property type="entry name" value="GGDEF"/>
    <property type="match status" value="1"/>
</dbReference>
<dbReference type="InterPro" id="IPR007435">
    <property type="entry name" value="DUF484"/>
</dbReference>
<evidence type="ECO:0000313" key="5">
    <source>
        <dbReference type="Proteomes" id="UP000366945"/>
    </source>
</evidence>
<proteinExistence type="predicted"/>
<dbReference type="PANTHER" id="PTHR45138:SF24">
    <property type="entry name" value="DIGUANYLATE CYCLASE DGCC-RELATED"/>
    <property type="match status" value="1"/>
</dbReference>
<dbReference type="PROSITE" id="PS50887">
    <property type="entry name" value="GGDEF"/>
    <property type="match status" value="1"/>
</dbReference>
<reference evidence="4 5" key="1">
    <citation type="submission" date="2019-08" db="EMBL/GenBank/DDBJ databases">
        <authorList>
            <person name="Peeters C."/>
        </authorList>
    </citation>
    <scope>NUCLEOTIDE SEQUENCE [LARGE SCALE GENOMIC DNA]</scope>
    <source>
        <strain evidence="4 5">LMG 31114</strain>
    </source>
</reference>
<evidence type="ECO:0000313" key="4">
    <source>
        <dbReference type="EMBL" id="VVD83866.1"/>
    </source>
</evidence>
<organism evidence="4 5">
    <name type="scientific">Pandoraea pneumonica</name>
    <dbReference type="NCBI Taxonomy" id="2508299"/>
    <lineage>
        <taxon>Bacteria</taxon>
        <taxon>Pseudomonadati</taxon>
        <taxon>Pseudomonadota</taxon>
        <taxon>Betaproteobacteria</taxon>
        <taxon>Burkholderiales</taxon>
        <taxon>Burkholderiaceae</taxon>
        <taxon>Pandoraea</taxon>
    </lineage>
</organism>
<dbReference type="EMBL" id="CABPSK010000001">
    <property type="protein sequence ID" value="VVD83866.1"/>
    <property type="molecule type" value="Genomic_DNA"/>
</dbReference>
<dbReference type="GO" id="GO:0005886">
    <property type="term" value="C:plasma membrane"/>
    <property type="evidence" value="ECO:0007669"/>
    <property type="project" value="TreeGrafter"/>
</dbReference>
<dbReference type="InterPro" id="IPR029787">
    <property type="entry name" value="Nucleotide_cyclase"/>
</dbReference>
<dbReference type="Gene3D" id="3.30.450.40">
    <property type="match status" value="1"/>
</dbReference>
<dbReference type="CDD" id="cd01949">
    <property type="entry name" value="GGDEF"/>
    <property type="match status" value="1"/>
</dbReference>
<dbReference type="Proteomes" id="UP000366945">
    <property type="component" value="Unassembled WGS sequence"/>
</dbReference>
<dbReference type="PANTHER" id="PTHR45138">
    <property type="entry name" value="REGULATORY COMPONENTS OF SENSORY TRANSDUCTION SYSTEM"/>
    <property type="match status" value="1"/>
</dbReference>
<dbReference type="GO" id="GO:0052621">
    <property type="term" value="F:diguanylate cyclase activity"/>
    <property type="evidence" value="ECO:0007669"/>
    <property type="project" value="UniProtKB-EC"/>
</dbReference>
<dbReference type="InterPro" id="IPR050469">
    <property type="entry name" value="Diguanylate_Cyclase"/>
</dbReference>
<dbReference type="Gene3D" id="3.30.70.270">
    <property type="match status" value="1"/>
</dbReference>
<dbReference type="SMART" id="SM00267">
    <property type="entry name" value="GGDEF"/>
    <property type="match status" value="1"/>
</dbReference>
<dbReference type="InterPro" id="IPR000160">
    <property type="entry name" value="GGDEF_dom"/>
</dbReference>
<dbReference type="InterPro" id="IPR043128">
    <property type="entry name" value="Rev_trsase/Diguanyl_cyclase"/>
</dbReference>
<dbReference type="AlphaFoldDB" id="A0A5E4T6M1"/>
<sequence length="387" mass="42113">MPGTMPKSNPGNHATRPRSAARLSRPQVATNQAPTPDALQSLLATVQRNERSLKRFQDIELALMGAPDFGQFLEVVLNRLRHDFDLSGVQLMLAEIDDTLRDLIDTAEGLRALDSGLGIAADAGTFAAICGDGRLWIGAPRERHAPLFGARAPASAVVIPLSRNGRYIGVIALGSRDAKRFAPEMATDFLERFGAVVAVCLENMWNRERLKRIGLTDPLTGLSNRRYFDQRLREEVVRGVRYGAPLACLLIDIDHFKRVNDSHGHATGDRALRAASACMRAQLRVTDTLARYGGEEFAALLVQTEQNWAGTVAERVRRAVSRLEVPDDDGVLVPLTISIGLASIDPRDSADPEALPMRLLGAADAALYAAKRAGRDRVMVASPASLR</sequence>
<dbReference type="GO" id="GO:1902201">
    <property type="term" value="P:negative regulation of bacterial-type flagellum-dependent cell motility"/>
    <property type="evidence" value="ECO:0007669"/>
    <property type="project" value="TreeGrafter"/>
</dbReference>
<dbReference type="Pfam" id="PF04340">
    <property type="entry name" value="DUF484"/>
    <property type="match status" value="1"/>
</dbReference>
<feature type="compositionally biased region" description="Polar residues" evidence="2">
    <location>
        <begin position="1"/>
        <end position="12"/>
    </location>
</feature>
<name>A0A5E4T6M1_9BURK</name>
<dbReference type="InterPro" id="IPR029016">
    <property type="entry name" value="GAF-like_dom_sf"/>
</dbReference>
<accession>A0A5E4T6M1</accession>
<dbReference type="SUPFAM" id="SSF55781">
    <property type="entry name" value="GAF domain-like"/>
    <property type="match status" value="1"/>
</dbReference>
<feature type="domain" description="GGDEF" evidence="3">
    <location>
        <begin position="244"/>
        <end position="383"/>
    </location>
</feature>
<evidence type="ECO:0000259" key="3">
    <source>
        <dbReference type="PROSITE" id="PS50887"/>
    </source>
</evidence>
<dbReference type="Pfam" id="PF00990">
    <property type="entry name" value="GGDEF"/>
    <property type="match status" value="1"/>
</dbReference>